<evidence type="ECO:0000259" key="4">
    <source>
        <dbReference type="Pfam" id="PF10672"/>
    </source>
</evidence>
<protein>
    <recommendedName>
        <fullName evidence="4">S-adenosylmethionine-dependent methyltransferase domain-containing protein</fullName>
    </recommendedName>
</protein>
<evidence type="ECO:0000313" key="5">
    <source>
        <dbReference type="EMBL" id="KYG67474.1"/>
    </source>
</evidence>
<keyword evidence="1" id="KW-0489">Methyltransferase</keyword>
<keyword evidence="3" id="KW-0949">S-adenosyl-L-methionine</keyword>
<gene>
    <name evidence="5" type="ORF">AZI86_04875</name>
</gene>
<dbReference type="AlphaFoldDB" id="A0A150WT25"/>
<dbReference type="PANTHER" id="PTHR43042:SF3">
    <property type="entry name" value="RIBOSOMAL RNA LARGE SUBUNIT METHYLTRANSFERASE YWBD-RELATED"/>
    <property type="match status" value="1"/>
</dbReference>
<dbReference type="Gene3D" id="3.30.750.80">
    <property type="entry name" value="RNA methyltransferase domain (HRMD) like"/>
    <property type="match status" value="1"/>
</dbReference>
<dbReference type="InterPro" id="IPR019614">
    <property type="entry name" value="SAM-dep_methyl-trfase"/>
</dbReference>
<reference evidence="5 6" key="1">
    <citation type="submission" date="2016-03" db="EMBL/GenBank/DDBJ databases">
        <authorList>
            <person name="Ploux O."/>
        </authorList>
    </citation>
    <scope>NUCLEOTIDE SEQUENCE [LARGE SCALE GENOMIC DNA]</scope>
    <source>
        <strain evidence="5 6">R0</strain>
    </source>
</reference>
<organism evidence="5 6">
    <name type="scientific">Bdellovibrio bacteriovorus</name>
    <dbReference type="NCBI Taxonomy" id="959"/>
    <lineage>
        <taxon>Bacteria</taxon>
        <taxon>Pseudomonadati</taxon>
        <taxon>Bdellovibrionota</taxon>
        <taxon>Bdellovibrionia</taxon>
        <taxon>Bdellovibrionales</taxon>
        <taxon>Pseudobdellovibrionaceae</taxon>
        <taxon>Bdellovibrio</taxon>
    </lineage>
</organism>
<evidence type="ECO:0000256" key="3">
    <source>
        <dbReference type="ARBA" id="ARBA00022691"/>
    </source>
</evidence>
<comment type="caution">
    <text evidence="5">The sequence shown here is derived from an EMBL/GenBank/DDBJ whole genome shotgun (WGS) entry which is preliminary data.</text>
</comment>
<name>A0A150WT25_BDEBC</name>
<dbReference type="Pfam" id="PF10672">
    <property type="entry name" value="Methyltrans_SAM"/>
    <property type="match status" value="1"/>
</dbReference>
<sequence length="308" mass="36172">MLMIKNRLEKNLKKLKPWATRHQIEAYRLYDRDIPEFPFIIDVYKDYFLVHDKSDSFLDKEKNHLPLVLTAIKDIFACADDKIILKKRERQEGLKQYEKLDQKSDTFIVRESQAVFKVNMYDYLDTGLFLDHRPMRQKVFKTASGKKFLNLFCYTGSVSVFAALGGARTTSVDMSQTYLSWAQDNFALNQIDLGAHSFVNANVLEWLKDERYKNKFDIIFLDPPTFSNSKKMEDSFEVERDQDFLVDSCMMMLNPGGVLYFSNNKRKFKLSASLQEKYSVVDKTEESIPQDFHDKKIHNCFEIRAKMS</sequence>
<dbReference type="GO" id="GO:0032259">
    <property type="term" value="P:methylation"/>
    <property type="evidence" value="ECO:0007669"/>
    <property type="project" value="UniProtKB-KW"/>
</dbReference>
<evidence type="ECO:0000256" key="2">
    <source>
        <dbReference type="ARBA" id="ARBA00022679"/>
    </source>
</evidence>
<proteinExistence type="predicted"/>
<evidence type="ECO:0000256" key="1">
    <source>
        <dbReference type="ARBA" id="ARBA00022603"/>
    </source>
</evidence>
<dbReference type="EMBL" id="LUKE01000001">
    <property type="protein sequence ID" value="KYG67474.1"/>
    <property type="molecule type" value="Genomic_DNA"/>
</dbReference>
<dbReference type="InterPro" id="IPR029063">
    <property type="entry name" value="SAM-dependent_MTases_sf"/>
</dbReference>
<dbReference type="CDD" id="cd02440">
    <property type="entry name" value="AdoMet_MTases"/>
    <property type="match status" value="1"/>
</dbReference>
<dbReference type="PANTHER" id="PTHR43042">
    <property type="entry name" value="SAM-DEPENDENT METHYLTRANSFERASE"/>
    <property type="match status" value="1"/>
</dbReference>
<evidence type="ECO:0000313" key="6">
    <source>
        <dbReference type="Proteomes" id="UP000075320"/>
    </source>
</evidence>
<dbReference type="OrthoDB" id="5289456at2"/>
<keyword evidence="2" id="KW-0808">Transferase</keyword>
<dbReference type="GO" id="GO:0008168">
    <property type="term" value="F:methyltransferase activity"/>
    <property type="evidence" value="ECO:0007669"/>
    <property type="project" value="UniProtKB-KW"/>
</dbReference>
<keyword evidence="6" id="KW-1185">Reference proteome</keyword>
<dbReference type="Proteomes" id="UP000075320">
    <property type="component" value="Unassembled WGS sequence"/>
</dbReference>
<accession>A0A150WT25</accession>
<dbReference type="Gene3D" id="3.40.50.150">
    <property type="entry name" value="Vaccinia Virus protein VP39"/>
    <property type="match status" value="1"/>
</dbReference>
<dbReference type="SUPFAM" id="SSF53335">
    <property type="entry name" value="S-adenosyl-L-methionine-dependent methyltransferases"/>
    <property type="match status" value="1"/>
</dbReference>
<feature type="domain" description="S-adenosylmethionine-dependent methyltransferase" evidence="4">
    <location>
        <begin position="76"/>
        <end position="264"/>
    </location>
</feature>